<gene>
    <name evidence="2" type="ORF">CAAN4_A02476</name>
</gene>
<dbReference type="EMBL" id="OZ004253">
    <property type="protein sequence ID" value="CAK7892338.1"/>
    <property type="molecule type" value="Genomic_DNA"/>
</dbReference>
<protein>
    <submittedName>
        <fullName evidence="2">Uncharacterized protein</fullName>
    </submittedName>
</protein>
<proteinExistence type="predicted"/>
<keyword evidence="3" id="KW-1185">Reference proteome</keyword>
<evidence type="ECO:0000256" key="1">
    <source>
        <dbReference type="SAM" id="MobiDB-lite"/>
    </source>
</evidence>
<sequence length="536" mass="60389">MLRNLISLRAKRAAQRLKKSLESLSEALANNANNTPSHSPVPVPIPVRNSRKGAPVGSNPFNRMTGTRSLSMLALQRTSMRNYSSNPFNPFHQVGYFFRLTRSFGFKVNHISRFNPFNPFNPLNRYKFFNVFKIMLQFKHQPMISLRANSRMANCIWNFSAFRCHSASTSSRFFIFSGLYRAFPQTQGRLFTTYACGGPIPGFGFSAQITTETIKNLAISFRTLFNLDKSTYKPLKASENKFHPYLNEKPTDELYPNSHIKSDIRLNLSLTPKHAQTTMAIGGEEYLDDDDDEVHVIIDEDEDEYLSSPTDTHHQLVNGCCVDFPLGGNLSIPSMTFLTEEILGEINANLTYINRRINELKQDFMNLSELGELPIKYLPQENVLRVYFPNCDRDKLETLLREKNIMGGIIREQGDSSNNTPQSTTFNTNVEQDSNTHKCAPPPPPPLVSHNSEITENDLLSSLYQSNGSSSQSSEDSSVLYEDDVLSSYGSSRSHHPLSDAEVIRINDMGIIPPMVSSGPIAISDSSGGYYWVDRN</sequence>
<dbReference type="Proteomes" id="UP001497600">
    <property type="component" value="Chromosome A"/>
</dbReference>
<feature type="region of interest" description="Disordered" evidence="1">
    <location>
        <begin position="30"/>
        <end position="61"/>
    </location>
</feature>
<evidence type="ECO:0000313" key="3">
    <source>
        <dbReference type="Proteomes" id="UP001497600"/>
    </source>
</evidence>
<dbReference type="PANTHER" id="PTHR42342">
    <property type="entry name" value="STATIONARY PHASE PROTEIN 5"/>
    <property type="match status" value="1"/>
</dbReference>
<accession>A0ABP0E5V4</accession>
<dbReference type="InterPro" id="IPR038816">
    <property type="entry name" value="Stationary_phase_5"/>
</dbReference>
<organism evidence="2 3">
    <name type="scientific">[Candida] anglica</name>
    <dbReference type="NCBI Taxonomy" id="148631"/>
    <lineage>
        <taxon>Eukaryota</taxon>
        <taxon>Fungi</taxon>
        <taxon>Dikarya</taxon>
        <taxon>Ascomycota</taxon>
        <taxon>Saccharomycotina</taxon>
        <taxon>Pichiomycetes</taxon>
        <taxon>Debaryomycetaceae</taxon>
        <taxon>Kurtzmaniella</taxon>
    </lineage>
</organism>
<feature type="compositionally biased region" description="Polar residues" evidence="1">
    <location>
        <begin position="415"/>
        <end position="433"/>
    </location>
</feature>
<feature type="region of interest" description="Disordered" evidence="1">
    <location>
        <begin position="410"/>
        <end position="452"/>
    </location>
</feature>
<name>A0ABP0E5V4_9ASCO</name>
<dbReference type="PANTHER" id="PTHR42342:SF1">
    <property type="entry name" value="STATIONARY PHASE PROTEIN 5"/>
    <property type="match status" value="1"/>
</dbReference>
<reference evidence="2 3" key="1">
    <citation type="submission" date="2024-01" db="EMBL/GenBank/DDBJ databases">
        <authorList>
            <consortium name="Genoscope - CEA"/>
            <person name="William W."/>
        </authorList>
    </citation>
    <scope>NUCLEOTIDE SEQUENCE [LARGE SCALE GENOMIC DNA]</scope>
    <source>
        <strain evidence="2 3">29B2s-10</strain>
    </source>
</reference>
<evidence type="ECO:0000313" key="2">
    <source>
        <dbReference type="EMBL" id="CAK7892338.1"/>
    </source>
</evidence>